<dbReference type="Proteomes" id="UP000318554">
    <property type="component" value="Unassembled WGS sequence"/>
</dbReference>
<comment type="caution">
    <text evidence="1">The sequence shown here is derived from an EMBL/GenBank/DDBJ whole genome shotgun (WGS) entry which is preliminary data.</text>
</comment>
<gene>
    <name evidence="1" type="ORF">Taqua_00404</name>
</gene>
<evidence type="ECO:0000313" key="2">
    <source>
        <dbReference type="Proteomes" id="UP000318554"/>
    </source>
</evidence>
<accession>A0A554WU55</accession>
<protein>
    <submittedName>
        <fullName evidence="1">Uncharacterized protein</fullName>
    </submittedName>
</protein>
<proteinExistence type="predicted"/>
<reference evidence="1 2" key="1">
    <citation type="submission" date="2019-07" db="EMBL/GenBank/DDBJ databases">
        <title>Tepidimonas aquatica CLN-1 draft genome.</title>
        <authorList>
            <person name="Da Costa M.S."/>
            <person name="Froufe H.J.C."/>
            <person name="Egas C."/>
            <person name="Albuquerque L."/>
        </authorList>
    </citation>
    <scope>NUCLEOTIDE SEQUENCE [LARGE SCALE GENOMIC DNA]</scope>
    <source>
        <strain evidence="1 2">CLN-1</strain>
    </source>
</reference>
<dbReference type="EMBL" id="VJNA01000004">
    <property type="protein sequence ID" value="TSE27093.1"/>
    <property type="molecule type" value="Genomic_DNA"/>
</dbReference>
<evidence type="ECO:0000313" key="1">
    <source>
        <dbReference type="EMBL" id="TSE27093.1"/>
    </source>
</evidence>
<sequence>MLPDPTAVALHRRVVEADCRAPPRLDAAQALALGLATER</sequence>
<dbReference type="AlphaFoldDB" id="A0A554WU55"/>
<name>A0A554WU55_9BURK</name>
<keyword evidence="2" id="KW-1185">Reference proteome</keyword>
<organism evidence="1 2">
    <name type="scientific">Tepidimonas aquatica</name>
    <dbReference type="NCBI Taxonomy" id="247482"/>
    <lineage>
        <taxon>Bacteria</taxon>
        <taxon>Pseudomonadati</taxon>
        <taxon>Pseudomonadota</taxon>
        <taxon>Betaproteobacteria</taxon>
        <taxon>Burkholderiales</taxon>
        <taxon>Tepidimonas</taxon>
    </lineage>
</organism>